<dbReference type="Proteomes" id="UP000297595">
    <property type="component" value="Unassembled WGS sequence"/>
</dbReference>
<evidence type="ECO:0000313" key="1">
    <source>
        <dbReference type="EMBL" id="TGJ70137.1"/>
    </source>
</evidence>
<organism evidence="1 2">
    <name type="scientific">Orbilia oligospora</name>
    <name type="common">Nematode-trapping fungus</name>
    <name type="synonym">Arthrobotrys oligospora</name>
    <dbReference type="NCBI Taxonomy" id="2813651"/>
    <lineage>
        <taxon>Eukaryota</taxon>
        <taxon>Fungi</taxon>
        <taxon>Dikarya</taxon>
        <taxon>Ascomycota</taxon>
        <taxon>Pezizomycotina</taxon>
        <taxon>Orbiliomycetes</taxon>
        <taxon>Orbiliales</taxon>
        <taxon>Orbiliaceae</taxon>
        <taxon>Orbilia</taxon>
    </lineage>
</organism>
<comment type="caution">
    <text evidence="1">The sequence shown here is derived from an EMBL/GenBank/DDBJ whole genome shotgun (WGS) entry which is preliminary data.</text>
</comment>
<gene>
    <name evidence="1" type="ORF">EYR41_006122</name>
</gene>
<name>A0A8H2E469_ORBOL</name>
<reference evidence="1 2" key="1">
    <citation type="submission" date="2019-03" db="EMBL/GenBank/DDBJ databases">
        <title>Nematode-trapping fungi genome.</title>
        <authorList>
            <person name="Vidal-Diez De Ulzurrun G."/>
        </authorList>
    </citation>
    <scope>NUCLEOTIDE SEQUENCE [LARGE SCALE GENOMIC DNA]</scope>
    <source>
        <strain evidence="1 2">TWF154</strain>
    </source>
</reference>
<accession>A0A8H2E469</accession>
<dbReference type="EMBL" id="SOZJ01000003">
    <property type="protein sequence ID" value="TGJ70137.1"/>
    <property type="molecule type" value="Genomic_DNA"/>
</dbReference>
<sequence length="89" mass="10020">MLQRDHICSRSSFGTISRYTGLEAGLGDRTTWPGEFKLYDTQFSCRLLLWLLDEAIVTYFIASLISTAHESVAIHEVMTDRCLMACPAS</sequence>
<protein>
    <submittedName>
        <fullName evidence="1">Uncharacterized protein</fullName>
    </submittedName>
</protein>
<evidence type="ECO:0000313" key="2">
    <source>
        <dbReference type="Proteomes" id="UP000297595"/>
    </source>
</evidence>
<proteinExistence type="predicted"/>
<dbReference type="AlphaFoldDB" id="A0A8H2E469"/>